<feature type="domain" description="MYND-type" evidence="6">
    <location>
        <begin position="687"/>
        <end position="724"/>
    </location>
</feature>
<dbReference type="EMBL" id="OU899035">
    <property type="protein sequence ID" value="CAH1724197.1"/>
    <property type="molecule type" value="Genomic_DNA"/>
</dbReference>
<dbReference type="GO" id="GO:0008270">
    <property type="term" value="F:zinc ion binding"/>
    <property type="evidence" value="ECO:0007669"/>
    <property type="project" value="UniProtKB-KW"/>
</dbReference>
<dbReference type="Gene3D" id="6.10.140.2220">
    <property type="match status" value="1"/>
</dbReference>
<feature type="region of interest" description="Disordered" evidence="5">
    <location>
        <begin position="159"/>
        <end position="190"/>
    </location>
</feature>
<dbReference type="InterPro" id="IPR002893">
    <property type="entry name" value="Znf_MYND"/>
</dbReference>
<feature type="compositionally biased region" description="Basic and acidic residues" evidence="5">
    <location>
        <begin position="78"/>
        <end position="98"/>
    </location>
</feature>
<keyword evidence="3" id="KW-0862">Zinc</keyword>
<dbReference type="OrthoDB" id="6618167at2759"/>
<feature type="compositionally biased region" description="Basic and acidic residues" evidence="5">
    <location>
        <begin position="171"/>
        <end position="181"/>
    </location>
</feature>
<evidence type="ECO:0000256" key="3">
    <source>
        <dbReference type="ARBA" id="ARBA00022833"/>
    </source>
</evidence>
<sequence length="735" mass="83121">MPHTTKMRNFDNSLRKYNRKVMLRTRMHTFTKHYIDNILFKALECSSYVSIETLSDDEIKNYNSRKKLKDNNVSEDNDVSKDNTISKDNTTSKDDTTPKDNTISKDNIISKEDSTSKSEEPPKKKQKLDTTGVDVLKLVLSREGETDKFKSQFKSSLKSNKKIASTSTNETPKENDSDKSAESSNSSANTVSRIRVVDPKNIMEDDKYSLFLKIFSDLKFKNPPNTVKKSVSSFKASSILAKDIQMIRETTANMASNKVKAQGRGNLIGIEKVYRKYFSKSKQDTIVIIANILNIISMSNKYHKSRMDESFKKKSEAEKLKERCDANRLHGRHKTILETKLKNNFVEVVSSFDEPDFESAFQMFFLSILTVLRVLDQPKFKKGSIFKNLVLLLWNSLKNGNYYHPKIFTMFRSKTFRPDCIELISLIEDSRDNDPGITDRMALFFVSTVNSRDYFQKVIDVVTSDSSEDLEVLIDHATSQCCLNSKFKDPPVDESTVQQSNNKMAATETIKKPANSDETIQHWVLAKNPDGTFQQIPLINTKKTQTTGNTTVEPFKLPKPPLHNFYESFSSSLQKTVSSESSVPKAVPTKKCIVVKPAITKTHLVQVTTSSSESGTGTPTYMTFKPAVQNNKSSAMSPLQRAEGSTILLGNKQYQLVKGPAGQMRAVMNGSNILVKSPPPAIIKCYAKDCNNSATIMCSSCTTVKYCSHSCQRRDWYDNHINDCERLLSKRQNRP</sequence>
<keyword evidence="8" id="KW-1185">Reference proteome</keyword>
<dbReference type="PROSITE" id="PS50865">
    <property type="entry name" value="ZF_MYND_2"/>
    <property type="match status" value="1"/>
</dbReference>
<evidence type="ECO:0000256" key="5">
    <source>
        <dbReference type="SAM" id="MobiDB-lite"/>
    </source>
</evidence>
<name>A0A9P0NIV6_APHGO</name>
<evidence type="ECO:0000256" key="1">
    <source>
        <dbReference type="ARBA" id="ARBA00022723"/>
    </source>
</evidence>
<proteinExistence type="predicted"/>
<reference evidence="7" key="2">
    <citation type="submission" date="2022-10" db="EMBL/GenBank/DDBJ databases">
        <authorList>
            <consortium name="ENA_rothamsted_submissions"/>
            <consortium name="culmorum"/>
            <person name="King R."/>
        </authorList>
    </citation>
    <scope>NUCLEOTIDE SEQUENCE</scope>
</reference>
<evidence type="ECO:0000256" key="4">
    <source>
        <dbReference type="PROSITE-ProRule" id="PRU00134"/>
    </source>
</evidence>
<dbReference type="Pfam" id="PF01753">
    <property type="entry name" value="zf-MYND"/>
    <property type="match status" value="1"/>
</dbReference>
<feature type="region of interest" description="Disordered" evidence="5">
    <location>
        <begin position="69"/>
        <end position="129"/>
    </location>
</feature>
<evidence type="ECO:0000313" key="7">
    <source>
        <dbReference type="EMBL" id="CAH1724197.1"/>
    </source>
</evidence>
<dbReference type="SUPFAM" id="SSF144232">
    <property type="entry name" value="HIT/MYND zinc finger-like"/>
    <property type="match status" value="1"/>
</dbReference>
<keyword evidence="2 4" id="KW-0863">Zinc-finger</keyword>
<keyword evidence="1" id="KW-0479">Metal-binding</keyword>
<evidence type="ECO:0000259" key="6">
    <source>
        <dbReference type="PROSITE" id="PS50865"/>
    </source>
</evidence>
<reference evidence="7" key="1">
    <citation type="submission" date="2022-02" db="EMBL/GenBank/DDBJ databases">
        <authorList>
            <person name="King R."/>
        </authorList>
    </citation>
    <scope>NUCLEOTIDE SEQUENCE</scope>
</reference>
<dbReference type="Proteomes" id="UP001154329">
    <property type="component" value="Chromosome 2"/>
</dbReference>
<accession>A0A9P0NIV6</accession>
<dbReference type="AlphaFoldDB" id="A0A9P0NIV6"/>
<evidence type="ECO:0000256" key="2">
    <source>
        <dbReference type="ARBA" id="ARBA00022771"/>
    </source>
</evidence>
<organism evidence="7 8">
    <name type="scientific">Aphis gossypii</name>
    <name type="common">Cotton aphid</name>
    <dbReference type="NCBI Taxonomy" id="80765"/>
    <lineage>
        <taxon>Eukaryota</taxon>
        <taxon>Metazoa</taxon>
        <taxon>Ecdysozoa</taxon>
        <taxon>Arthropoda</taxon>
        <taxon>Hexapoda</taxon>
        <taxon>Insecta</taxon>
        <taxon>Pterygota</taxon>
        <taxon>Neoptera</taxon>
        <taxon>Paraneoptera</taxon>
        <taxon>Hemiptera</taxon>
        <taxon>Sternorrhyncha</taxon>
        <taxon>Aphidomorpha</taxon>
        <taxon>Aphidoidea</taxon>
        <taxon>Aphididae</taxon>
        <taxon>Aphidini</taxon>
        <taxon>Aphis</taxon>
        <taxon>Aphis</taxon>
    </lineage>
</organism>
<protein>
    <recommendedName>
        <fullName evidence="6">MYND-type domain-containing protein</fullName>
    </recommendedName>
</protein>
<evidence type="ECO:0000313" key="8">
    <source>
        <dbReference type="Proteomes" id="UP001154329"/>
    </source>
</evidence>
<gene>
    <name evidence="7" type="ORF">APHIGO_LOCUS5540</name>
</gene>
<feature type="compositionally biased region" description="Basic and acidic residues" evidence="5">
    <location>
        <begin position="108"/>
        <end position="123"/>
    </location>
</feature>